<keyword evidence="3 6" id="KW-1133">Transmembrane helix</keyword>
<feature type="transmembrane region" description="Helical" evidence="6">
    <location>
        <begin position="149"/>
        <end position="170"/>
    </location>
</feature>
<keyword evidence="4 6" id="KW-0472">Membrane</keyword>
<feature type="chain" id="PRO_5025500809" description="Rhodopsin domain-containing protein" evidence="7">
    <location>
        <begin position="22"/>
        <end position="461"/>
    </location>
</feature>
<keyword evidence="7" id="KW-0732">Signal</keyword>
<organism evidence="9 10">
    <name type="scientific">Cercospora zeae-maydis SCOH1-5</name>
    <dbReference type="NCBI Taxonomy" id="717836"/>
    <lineage>
        <taxon>Eukaryota</taxon>
        <taxon>Fungi</taxon>
        <taxon>Dikarya</taxon>
        <taxon>Ascomycota</taxon>
        <taxon>Pezizomycotina</taxon>
        <taxon>Dothideomycetes</taxon>
        <taxon>Dothideomycetidae</taxon>
        <taxon>Mycosphaerellales</taxon>
        <taxon>Mycosphaerellaceae</taxon>
        <taxon>Cercospora</taxon>
    </lineage>
</organism>
<feature type="transmembrane region" description="Helical" evidence="6">
    <location>
        <begin position="111"/>
        <end position="129"/>
    </location>
</feature>
<dbReference type="Proteomes" id="UP000799539">
    <property type="component" value="Unassembled WGS sequence"/>
</dbReference>
<dbReference type="InterPro" id="IPR049326">
    <property type="entry name" value="Rhodopsin_dom_fungi"/>
</dbReference>
<comment type="similarity">
    <text evidence="5">Belongs to the SAT4 family.</text>
</comment>
<evidence type="ECO:0000256" key="7">
    <source>
        <dbReference type="SAM" id="SignalP"/>
    </source>
</evidence>
<name>A0A6A6FB13_9PEZI</name>
<dbReference type="InterPro" id="IPR052337">
    <property type="entry name" value="SAT4-like"/>
</dbReference>
<proteinExistence type="inferred from homology"/>
<gene>
    <name evidence="9" type="ORF">CERZMDRAFT_86211</name>
</gene>
<feature type="transmembrane region" description="Helical" evidence="6">
    <location>
        <begin position="312"/>
        <end position="331"/>
    </location>
</feature>
<feature type="transmembrane region" description="Helical" evidence="6">
    <location>
        <begin position="190"/>
        <end position="217"/>
    </location>
</feature>
<evidence type="ECO:0000256" key="2">
    <source>
        <dbReference type="ARBA" id="ARBA00022692"/>
    </source>
</evidence>
<protein>
    <recommendedName>
        <fullName evidence="8">Rhodopsin domain-containing protein</fullName>
    </recommendedName>
</protein>
<accession>A0A6A6FB13</accession>
<dbReference type="OrthoDB" id="3625086at2759"/>
<evidence type="ECO:0000313" key="10">
    <source>
        <dbReference type="Proteomes" id="UP000799539"/>
    </source>
</evidence>
<feature type="transmembrane region" description="Helical" evidence="6">
    <location>
        <begin position="229"/>
        <end position="252"/>
    </location>
</feature>
<sequence length="461" mass="50804">MPSVSALLLFLLAWAAVITDAARSWNITAALDLPPCVPACALRVLPHYNCSLLDEATMLPTDCYCASHGPLADELSACVLEECPTRRQSLEGLKFQALGCDYPRHRNRATTLLATAISMFTITTLFLLARFLSRWPRLSGAGLSWDDGIVLACYVPVIGITFVAIRSVEYGSGKDSWMLPVDSVLASAKWFWASLPIYLAAVFCTKLSLVVLYLRIWPSEPGCTSRFRVICWTIAAGLVATALACIFSIIFACDPIRNSWTYANTAMGTCTQRVHAGIAYGALNAAFDLIVIVLPVPRLLQLNVSIRQKVGICSCFLVGLIATTCSLIRLTQFNGLYSGRNVTWDYVPVGLWSLIEVYCSMICCCMPSMAGLIQRCWRRGPWSASDSRQVLSFEMMSASEKERDSASYVPGYPDVLPSPSNLVRKQTLSDNTLVDRKTPDPYEKECGYVTYMPTAQLPPER</sequence>
<dbReference type="GO" id="GO:0016020">
    <property type="term" value="C:membrane"/>
    <property type="evidence" value="ECO:0007669"/>
    <property type="project" value="UniProtKB-SubCell"/>
</dbReference>
<reference evidence="9" key="1">
    <citation type="journal article" date="2020" name="Stud. Mycol.">
        <title>101 Dothideomycetes genomes: a test case for predicting lifestyles and emergence of pathogens.</title>
        <authorList>
            <person name="Haridas S."/>
            <person name="Albert R."/>
            <person name="Binder M."/>
            <person name="Bloem J."/>
            <person name="Labutti K."/>
            <person name="Salamov A."/>
            <person name="Andreopoulos B."/>
            <person name="Baker S."/>
            <person name="Barry K."/>
            <person name="Bills G."/>
            <person name="Bluhm B."/>
            <person name="Cannon C."/>
            <person name="Castanera R."/>
            <person name="Culley D."/>
            <person name="Daum C."/>
            <person name="Ezra D."/>
            <person name="Gonzalez J."/>
            <person name="Henrissat B."/>
            <person name="Kuo A."/>
            <person name="Liang C."/>
            <person name="Lipzen A."/>
            <person name="Lutzoni F."/>
            <person name="Magnuson J."/>
            <person name="Mondo S."/>
            <person name="Nolan M."/>
            <person name="Ohm R."/>
            <person name="Pangilinan J."/>
            <person name="Park H.-J."/>
            <person name="Ramirez L."/>
            <person name="Alfaro M."/>
            <person name="Sun H."/>
            <person name="Tritt A."/>
            <person name="Yoshinaga Y."/>
            <person name="Zwiers L.-H."/>
            <person name="Turgeon B."/>
            <person name="Goodwin S."/>
            <person name="Spatafora J."/>
            <person name="Crous P."/>
            <person name="Grigoriev I."/>
        </authorList>
    </citation>
    <scope>NUCLEOTIDE SEQUENCE</scope>
    <source>
        <strain evidence="9">SCOH1-5</strain>
    </source>
</reference>
<evidence type="ECO:0000256" key="3">
    <source>
        <dbReference type="ARBA" id="ARBA00022989"/>
    </source>
</evidence>
<feature type="domain" description="Rhodopsin" evidence="8">
    <location>
        <begin position="129"/>
        <end position="375"/>
    </location>
</feature>
<evidence type="ECO:0000256" key="5">
    <source>
        <dbReference type="ARBA" id="ARBA00038359"/>
    </source>
</evidence>
<evidence type="ECO:0000313" key="9">
    <source>
        <dbReference type="EMBL" id="KAF2210498.1"/>
    </source>
</evidence>
<evidence type="ECO:0000256" key="6">
    <source>
        <dbReference type="SAM" id="Phobius"/>
    </source>
</evidence>
<keyword evidence="10" id="KW-1185">Reference proteome</keyword>
<feature type="transmembrane region" description="Helical" evidence="6">
    <location>
        <begin position="277"/>
        <end position="300"/>
    </location>
</feature>
<dbReference type="PANTHER" id="PTHR33048:SF160">
    <property type="entry name" value="SAT4 FAMILY MEMBRANE PROTEIN"/>
    <property type="match status" value="1"/>
</dbReference>
<comment type="subcellular location">
    <subcellularLocation>
        <location evidence="1">Membrane</location>
        <topology evidence="1">Multi-pass membrane protein</topology>
    </subcellularLocation>
</comment>
<evidence type="ECO:0000256" key="1">
    <source>
        <dbReference type="ARBA" id="ARBA00004141"/>
    </source>
</evidence>
<feature type="transmembrane region" description="Helical" evidence="6">
    <location>
        <begin position="351"/>
        <end position="373"/>
    </location>
</feature>
<evidence type="ECO:0000256" key="4">
    <source>
        <dbReference type="ARBA" id="ARBA00023136"/>
    </source>
</evidence>
<evidence type="ECO:0000259" key="8">
    <source>
        <dbReference type="Pfam" id="PF20684"/>
    </source>
</evidence>
<dbReference type="EMBL" id="ML992681">
    <property type="protein sequence ID" value="KAF2210498.1"/>
    <property type="molecule type" value="Genomic_DNA"/>
</dbReference>
<dbReference type="Pfam" id="PF20684">
    <property type="entry name" value="Fung_rhodopsin"/>
    <property type="match status" value="1"/>
</dbReference>
<dbReference type="PANTHER" id="PTHR33048">
    <property type="entry name" value="PTH11-LIKE INTEGRAL MEMBRANE PROTEIN (AFU_ORTHOLOGUE AFUA_5G11245)"/>
    <property type="match status" value="1"/>
</dbReference>
<feature type="signal peptide" evidence="7">
    <location>
        <begin position="1"/>
        <end position="21"/>
    </location>
</feature>
<keyword evidence="2 6" id="KW-0812">Transmembrane</keyword>
<dbReference type="AlphaFoldDB" id="A0A6A6FB13"/>